<name>A0ABV9FI60_9BACL</name>
<reference evidence="3" key="1">
    <citation type="journal article" date="2019" name="Int. J. Syst. Evol. Microbiol.">
        <title>The Global Catalogue of Microorganisms (GCM) 10K type strain sequencing project: providing services to taxonomists for standard genome sequencing and annotation.</title>
        <authorList>
            <consortium name="The Broad Institute Genomics Platform"/>
            <consortium name="The Broad Institute Genome Sequencing Center for Infectious Disease"/>
            <person name="Wu L."/>
            <person name="Ma J."/>
        </authorList>
    </citation>
    <scope>NUCLEOTIDE SEQUENCE [LARGE SCALE GENOMIC DNA]</scope>
    <source>
        <strain evidence="3">CCUG 49571</strain>
    </source>
</reference>
<gene>
    <name evidence="2" type="ORF">ACFO3S_22050</name>
</gene>
<dbReference type="Proteomes" id="UP001596028">
    <property type="component" value="Unassembled WGS sequence"/>
</dbReference>
<protein>
    <submittedName>
        <fullName evidence="2">Uncharacterized protein</fullName>
    </submittedName>
</protein>
<evidence type="ECO:0000313" key="3">
    <source>
        <dbReference type="Proteomes" id="UP001596028"/>
    </source>
</evidence>
<proteinExistence type="predicted"/>
<dbReference type="EMBL" id="JBHSEP010000021">
    <property type="protein sequence ID" value="MFC4600943.1"/>
    <property type="molecule type" value="Genomic_DNA"/>
</dbReference>
<organism evidence="2 3">
    <name type="scientific">Cohnella hongkongensis</name>
    <dbReference type="NCBI Taxonomy" id="178337"/>
    <lineage>
        <taxon>Bacteria</taxon>
        <taxon>Bacillati</taxon>
        <taxon>Bacillota</taxon>
        <taxon>Bacilli</taxon>
        <taxon>Bacillales</taxon>
        <taxon>Paenibacillaceae</taxon>
        <taxon>Cohnella</taxon>
    </lineage>
</organism>
<evidence type="ECO:0000313" key="2">
    <source>
        <dbReference type="EMBL" id="MFC4600943.1"/>
    </source>
</evidence>
<accession>A0ABV9FI60</accession>
<keyword evidence="3" id="KW-1185">Reference proteome</keyword>
<feature type="region of interest" description="Disordered" evidence="1">
    <location>
        <begin position="15"/>
        <end position="51"/>
    </location>
</feature>
<sequence>MISQRLNDLLQQGCIETDSDLNPGNSDPNHYRRSKGRGRYHLDPLRQSRCT</sequence>
<dbReference type="RefSeq" id="WP_378100496.1">
    <property type="nucleotide sequence ID" value="NZ_JBHSEP010000021.1"/>
</dbReference>
<evidence type="ECO:0000256" key="1">
    <source>
        <dbReference type="SAM" id="MobiDB-lite"/>
    </source>
</evidence>
<comment type="caution">
    <text evidence="2">The sequence shown here is derived from an EMBL/GenBank/DDBJ whole genome shotgun (WGS) entry which is preliminary data.</text>
</comment>
<feature type="compositionally biased region" description="Basic and acidic residues" evidence="1">
    <location>
        <begin position="40"/>
        <end position="51"/>
    </location>
</feature>